<organism evidence="1 2">
    <name type="scientific">Actinomadura violacea</name>
    <dbReference type="NCBI Taxonomy" id="2819934"/>
    <lineage>
        <taxon>Bacteria</taxon>
        <taxon>Bacillati</taxon>
        <taxon>Actinomycetota</taxon>
        <taxon>Actinomycetes</taxon>
        <taxon>Streptosporangiales</taxon>
        <taxon>Thermomonosporaceae</taxon>
        <taxon>Actinomadura</taxon>
    </lineage>
</organism>
<proteinExistence type="predicted"/>
<dbReference type="SUPFAM" id="SSF53613">
    <property type="entry name" value="Ribokinase-like"/>
    <property type="match status" value="1"/>
</dbReference>
<dbReference type="Proteomes" id="UP000680206">
    <property type="component" value="Unassembled WGS sequence"/>
</dbReference>
<evidence type="ECO:0008006" key="3">
    <source>
        <dbReference type="Google" id="ProtNLM"/>
    </source>
</evidence>
<sequence>MNADTRGGTAAALGDRIVCAGTLASITCFNVSSLILDGYGEQTDTTSVLGNDAVITARILHARTLPASCLLLNPTTGDLAALADAEPGLPVQSAMTRPGAVTTSAVLQAADGRRYWLLPPSPPLTRPSGLPAPRALAGALLYLDLYDELEETVLPWLTAARPSLAGLVVNLSGSRHRAKATRLAALSPSLVQASLPRAVSAQALAQAAGKLRALTAAQHVIVSAGPHGFALCDRCGTYQHTPIRQVSGAALGAGAALSAGACAALLHGQHGHDLADHAAASVTAYLERT</sequence>
<gene>
    <name evidence="1" type="ORF">J4709_29745</name>
</gene>
<dbReference type="EMBL" id="JAGEPF010000018">
    <property type="protein sequence ID" value="MBO2461762.1"/>
    <property type="molecule type" value="Genomic_DNA"/>
</dbReference>
<dbReference type="InterPro" id="IPR029056">
    <property type="entry name" value="Ribokinase-like"/>
</dbReference>
<comment type="caution">
    <text evidence="1">The sequence shown here is derived from an EMBL/GenBank/DDBJ whole genome shotgun (WGS) entry which is preliminary data.</text>
</comment>
<name>A0ABS3RYI4_9ACTN</name>
<evidence type="ECO:0000313" key="2">
    <source>
        <dbReference type="Proteomes" id="UP000680206"/>
    </source>
</evidence>
<accession>A0ABS3RYI4</accession>
<reference evidence="1 2" key="1">
    <citation type="submission" date="2021-03" db="EMBL/GenBank/DDBJ databases">
        <title>Actinomadura violae sp. nov., isolated from lichen in Thailand.</title>
        <authorList>
            <person name="Kanchanasin P."/>
            <person name="Saeng-In P."/>
            <person name="Phongsopitanun W."/>
            <person name="Yuki M."/>
            <person name="Kudo T."/>
            <person name="Ohkuma M."/>
            <person name="Tanasupawat S."/>
        </authorList>
    </citation>
    <scope>NUCLEOTIDE SEQUENCE [LARGE SCALE GENOMIC DNA]</scope>
    <source>
        <strain evidence="1 2">LCR2-06</strain>
    </source>
</reference>
<dbReference type="RefSeq" id="WP_208245296.1">
    <property type="nucleotide sequence ID" value="NZ_JAGEPF010000018.1"/>
</dbReference>
<protein>
    <recommendedName>
        <fullName evidence="3">Carbohydrate kinase PfkB domain-containing protein</fullName>
    </recommendedName>
</protein>
<keyword evidence="2" id="KW-1185">Reference proteome</keyword>
<dbReference type="Gene3D" id="3.40.1190.20">
    <property type="match status" value="1"/>
</dbReference>
<evidence type="ECO:0000313" key="1">
    <source>
        <dbReference type="EMBL" id="MBO2461762.1"/>
    </source>
</evidence>